<evidence type="ECO:0000256" key="7">
    <source>
        <dbReference type="ARBA" id="ARBA00022722"/>
    </source>
</evidence>
<evidence type="ECO:0000256" key="8">
    <source>
        <dbReference type="ARBA" id="ARBA00022723"/>
    </source>
</evidence>
<evidence type="ECO:0000256" key="11">
    <source>
        <dbReference type="ARBA" id="ARBA00022842"/>
    </source>
</evidence>
<dbReference type="Pfam" id="PF01693">
    <property type="entry name" value="Cauli_VI"/>
    <property type="match status" value="1"/>
</dbReference>
<dbReference type="InterPro" id="IPR037056">
    <property type="entry name" value="RNase_H1_N_sf"/>
</dbReference>
<comment type="function">
    <text evidence="3">Endonuclease that specifically degrades the RNA of RNA-DNA hybrids.</text>
</comment>
<evidence type="ECO:0000256" key="9">
    <source>
        <dbReference type="ARBA" id="ARBA00022759"/>
    </source>
</evidence>
<dbReference type="PANTHER" id="PTHR10642">
    <property type="entry name" value="RIBONUCLEASE H1"/>
    <property type="match status" value="1"/>
</dbReference>
<dbReference type="FunFam" id="3.40.970.10:FF:000002">
    <property type="entry name" value="Ribonuclease H"/>
    <property type="match status" value="1"/>
</dbReference>
<dbReference type="InterPro" id="IPR009027">
    <property type="entry name" value="Ribosomal_bL9/RNase_H1_N"/>
</dbReference>
<dbReference type="EMBL" id="FQYT01000014">
    <property type="protein sequence ID" value="SHJ17917.1"/>
    <property type="molecule type" value="Genomic_DNA"/>
</dbReference>
<keyword evidence="15" id="KW-1185">Reference proteome</keyword>
<protein>
    <recommendedName>
        <fullName evidence="6">Ribonuclease H</fullName>
        <ecNumber evidence="5">3.1.26.4</ecNumber>
    </recommendedName>
</protein>
<evidence type="ECO:0000256" key="4">
    <source>
        <dbReference type="ARBA" id="ARBA00005300"/>
    </source>
</evidence>
<feature type="region of interest" description="Disordered" evidence="12">
    <location>
        <begin position="64"/>
        <end position="89"/>
    </location>
</feature>
<dbReference type="EC" id="3.1.26.4" evidence="5"/>
<evidence type="ECO:0000256" key="5">
    <source>
        <dbReference type="ARBA" id="ARBA00012180"/>
    </source>
</evidence>
<dbReference type="PROSITE" id="PS50879">
    <property type="entry name" value="RNASE_H_1"/>
    <property type="match status" value="1"/>
</dbReference>
<dbReference type="GO" id="GO:0043137">
    <property type="term" value="P:DNA replication, removal of RNA primer"/>
    <property type="evidence" value="ECO:0007669"/>
    <property type="project" value="TreeGrafter"/>
</dbReference>
<accession>A0A1M6H6R5</accession>
<dbReference type="InterPro" id="IPR050092">
    <property type="entry name" value="RNase_H"/>
</dbReference>
<feature type="domain" description="RNase H type-1" evidence="13">
    <location>
        <begin position="96"/>
        <end position="233"/>
    </location>
</feature>
<dbReference type="InterPro" id="IPR011320">
    <property type="entry name" value="RNase_H1_N"/>
</dbReference>
<dbReference type="GO" id="GO:0003676">
    <property type="term" value="F:nucleic acid binding"/>
    <property type="evidence" value="ECO:0007669"/>
    <property type="project" value="InterPro"/>
</dbReference>
<dbReference type="GO" id="GO:0004523">
    <property type="term" value="F:RNA-DNA hybrid ribonuclease activity"/>
    <property type="evidence" value="ECO:0007669"/>
    <property type="project" value="UniProtKB-EC"/>
</dbReference>
<evidence type="ECO:0000313" key="14">
    <source>
        <dbReference type="EMBL" id="SHJ17917.1"/>
    </source>
</evidence>
<dbReference type="Proteomes" id="UP000184342">
    <property type="component" value="Unassembled WGS sequence"/>
</dbReference>
<dbReference type="Pfam" id="PF00075">
    <property type="entry name" value="RNase_H"/>
    <property type="match status" value="1"/>
</dbReference>
<dbReference type="PANTHER" id="PTHR10642:SF26">
    <property type="entry name" value="RIBONUCLEASE H1"/>
    <property type="match status" value="1"/>
</dbReference>
<dbReference type="InterPro" id="IPR002156">
    <property type="entry name" value="RNaseH_domain"/>
</dbReference>
<evidence type="ECO:0000256" key="2">
    <source>
        <dbReference type="ARBA" id="ARBA00001946"/>
    </source>
</evidence>
<comment type="cofactor">
    <cofactor evidence="2">
        <name>Mg(2+)</name>
        <dbReference type="ChEBI" id="CHEBI:18420"/>
    </cofactor>
</comment>
<reference evidence="14 15" key="1">
    <citation type="submission" date="2016-11" db="EMBL/GenBank/DDBJ databases">
        <authorList>
            <person name="Jaros S."/>
            <person name="Januszkiewicz K."/>
            <person name="Wedrychowicz H."/>
        </authorList>
    </citation>
    <scope>NUCLEOTIDE SEQUENCE [LARGE SCALE GENOMIC DNA]</scope>
    <source>
        <strain evidence="14 15">DSM 15970</strain>
    </source>
</reference>
<evidence type="ECO:0000256" key="10">
    <source>
        <dbReference type="ARBA" id="ARBA00022801"/>
    </source>
</evidence>
<dbReference type="STRING" id="1122934.SAMN02745691_01470"/>
<sequence>MKPYHIHVQERKHKMADKFYAVRSGRKPGIYRTWKDCEAQVHGCAGAQYKSYKTLEEAEVFMKSGPIQTSKPRTRTTNTKVSDSSVPDAPVEMPSGADCAVAYVDGSYNAATQEYSYGMVLFHDGEELHFSQMGNDAELALMRNVSGEIKGSEAAMQYAMDNGIKELTIYHDYEGISKWCLGEWKTNKEGTRAYKDFYDRAKTKVHIKFVKVAGHSGDKYNDLADRLAKQALFKSP</sequence>
<evidence type="ECO:0000313" key="15">
    <source>
        <dbReference type="Proteomes" id="UP000184342"/>
    </source>
</evidence>
<comment type="similarity">
    <text evidence="4">Belongs to the RNase H family.</text>
</comment>
<evidence type="ECO:0000256" key="6">
    <source>
        <dbReference type="ARBA" id="ARBA00017721"/>
    </source>
</evidence>
<gene>
    <name evidence="14" type="ORF">SAMN02745691_01470</name>
</gene>
<keyword evidence="9" id="KW-0255">Endonuclease</keyword>
<dbReference type="Gene3D" id="3.40.970.10">
    <property type="entry name" value="Ribonuclease H1, N-terminal domain"/>
    <property type="match status" value="1"/>
</dbReference>
<organism evidence="14 15">
    <name type="scientific">Parasporobacterium paucivorans DSM 15970</name>
    <dbReference type="NCBI Taxonomy" id="1122934"/>
    <lineage>
        <taxon>Bacteria</taxon>
        <taxon>Bacillati</taxon>
        <taxon>Bacillota</taxon>
        <taxon>Clostridia</taxon>
        <taxon>Lachnospirales</taxon>
        <taxon>Lachnospiraceae</taxon>
        <taxon>Parasporobacterium</taxon>
    </lineage>
</organism>
<feature type="compositionally biased region" description="Polar residues" evidence="12">
    <location>
        <begin position="66"/>
        <end position="85"/>
    </location>
</feature>
<dbReference type="SUPFAM" id="SSF55658">
    <property type="entry name" value="L9 N-domain-like"/>
    <property type="match status" value="1"/>
</dbReference>
<dbReference type="SUPFAM" id="SSF53098">
    <property type="entry name" value="Ribonuclease H-like"/>
    <property type="match status" value="1"/>
</dbReference>
<dbReference type="CDD" id="cd09277">
    <property type="entry name" value="RNase_HI_bacteria_like"/>
    <property type="match status" value="1"/>
</dbReference>
<dbReference type="RefSeq" id="WP_330389215.1">
    <property type="nucleotide sequence ID" value="NZ_FQYT01000014.1"/>
</dbReference>
<keyword evidence="8" id="KW-0479">Metal-binding</keyword>
<dbReference type="AlphaFoldDB" id="A0A1M6H6R5"/>
<dbReference type="InterPro" id="IPR036397">
    <property type="entry name" value="RNaseH_sf"/>
</dbReference>
<dbReference type="GO" id="GO:0046872">
    <property type="term" value="F:metal ion binding"/>
    <property type="evidence" value="ECO:0007669"/>
    <property type="project" value="UniProtKB-KW"/>
</dbReference>
<keyword evidence="10" id="KW-0378">Hydrolase</keyword>
<dbReference type="Gene3D" id="3.30.420.10">
    <property type="entry name" value="Ribonuclease H-like superfamily/Ribonuclease H"/>
    <property type="match status" value="1"/>
</dbReference>
<evidence type="ECO:0000256" key="1">
    <source>
        <dbReference type="ARBA" id="ARBA00000077"/>
    </source>
</evidence>
<keyword evidence="7" id="KW-0540">Nuclease</keyword>
<comment type="catalytic activity">
    <reaction evidence="1">
        <text>Endonucleolytic cleavage to 5'-phosphomonoester.</text>
        <dbReference type="EC" id="3.1.26.4"/>
    </reaction>
</comment>
<name>A0A1M6H6R5_9FIRM</name>
<evidence type="ECO:0000259" key="13">
    <source>
        <dbReference type="PROSITE" id="PS50879"/>
    </source>
</evidence>
<proteinExistence type="inferred from homology"/>
<evidence type="ECO:0000256" key="3">
    <source>
        <dbReference type="ARBA" id="ARBA00004065"/>
    </source>
</evidence>
<evidence type="ECO:0000256" key="12">
    <source>
        <dbReference type="SAM" id="MobiDB-lite"/>
    </source>
</evidence>
<keyword evidence="11" id="KW-0460">Magnesium</keyword>
<dbReference type="InterPro" id="IPR012337">
    <property type="entry name" value="RNaseH-like_sf"/>
</dbReference>